<protein>
    <submittedName>
        <fullName evidence="1">Uncharacterized protein</fullName>
    </submittedName>
</protein>
<comment type="caution">
    <text evidence="1">The sequence shown here is derived from an EMBL/GenBank/DDBJ whole genome shotgun (WGS) entry which is preliminary data.</text>
</comment>
<organism evidence="1 2">
    <name type="scientific">Lojkania enalia</name>
    <dbReference type="NCBI Taxonomy" id="147567"/>
    <lineage>
        <taxon>Eukaryota</taxon>
        <taxon>Fungi</taxon>
        <taxon>Dikarya</taxon>
        <taxon>Ascomycota</taxon>
        <taxon>Pezizomycotina</taxon>
        <taxon>Dothideomycetes</taxon>
        <taxon>Pleosporomycetidae</taxon>
        <taxon>Pleosporales</taxon>
        <taxon>Pleosporales incertae sedis</taxon>
        <taxon>Lojkania</taxon>
    </lineage>
</organism>
<dbReference type="AlphaFoldDB" id="A0A9P4K4Y9"/>
<accession>A0A9P4K4Y9</accession>
<evidence type="ECO:0000313" key="1">
    <source>
        <dbReference type="EMBL" id="KAF2262989.1"/>
    </source>
</evidence>
<evidence type="ECO:0000313" key="2">
    <source>
        <dbReference type="Proteomes" id="UP000800093"/>
    </source>
</evidence>
<sequence>MFYQNDHAPAPRLLQRPYPARPSIFDLTPPSPPLFIEALSSPLLCFSTTYFCHCHCHYHYHYHYHENSHSCCCCSSSSSSSSSSSYYYCLHHYCSCRRASTRPPSQPPLPGRKPPAIGLPLPAYLLAQQQHTVNKACSTLLA</sequence>
<keyword evidence="2" id="KW-1185">Reference proteome</keyword>
<gene>
    <name evidence="1" type="ORF">CC78DRAFT_293816</name>
</gene>
<proteinExistence type="predicted"/>
<name>A0A9P4K4Y9_9PLEO</name>
<dbReference type="Proteomes" id="UP000800093">
    <property type="component" value="Unassembled WGS sequence"/>
</dbReference>
<dbReference type="EMBL" id="ML986633">
    <property type="protein sequence ID" value="KAF2262989.1"/>
    <property type="molecule type" value="Genomic_DNA"/>
</dbReference>
<reference evidence="2" key="1">
    <citation type="journal article" date="2020" name="Stud. Mycol.">
        <title>101 Dothideomycetes genomes: A test case for predicting lifestyles and emergence of pathogens.</title>
        <authorList>
            <person name="Haridas S."/>
            <person name="Albert R."/>
            <person name="Binder M."/>
            <person name="Bloem J."/>
            <person name="LaButti K."/>
            <person name="Salamov A."/>
            <person name="Andreopoulos B."/>
            <person name="Baker S."/>
            <person name="Barry K."/>
            <person name="Bills G."/>
            <person name="Bluhm B."/>
            <person name="Cannon C."/>
            <person name="Castanera R."/>
            <person name="Culley D."/>
            <person name="Daum C."/>
            <person name="Ezra D."/>
            <person name="Gonzalez J."/>
            <person name="Henrissat B."/>
            <person name="Kuo A."/>
            <person name="Liang C."/>
            <person name="Lipzen A."/>
            <person name="Lutzoni F."/>
            <person name="Magnuson J."/>
            <person name="Mondo S."/>
            <person name="Nolan M."/>
            <person name="Ohm R."/>
            <person name="Pangilinan J."/>
            <person name="Park H.-J."/>
            <person name="Ramirez L."/>
            <person name="Alfaro M."/>
            <person name="Sun H."/>
            <person name="Tritt A."/>
            <person name="Yoshinaga Y."/>
            <person name="Zwiers L.-H."/>
            <person name="Turgeon B."/>
            <person name="Goodwin S."/>
            <person name="Spatafora J."/>
            <person name="Crous P."/>
            <person name="Grigoriev I."/>
        </authorList>
    </citation>
    <scope>NUCLEOTIDE SEQUENCE [LARGE SCALE GENOMIC DNA]</scope>
    <source>
        <strain evidence="2">CBS 304.66</strain>
    </source>
</reference>